<name>F2EB39_HORVV</name>
<dbReference type="EMBL" id="AK373364">
    <property type="protein sequence ID" value="BAK04561.1"/>
    <property type="molecule type" value="mRNA"/>
</dbReference>
<organism evidence="2">
    <name type="scientific">Hordeum vulgare subsp. vulgare</name>
    <name type="common">Domesticated barley</name>
    <dbReference type="NCBI Taxonomy" id="112509"/>
    <lineage>
        <taxon>Eukaryota</taxon>
        <taxon>Viridiplantae</taxon>
        <taxon>Streptophyta</taxon>
        <taxon>Embryophyta</taxon>
        <taxon>Tracheophyta</taxon>
        <taxon>Spermatophyta</taxon>
        <taxon>Magnoliopsida</taxon>
        <taxon>Liliopsida</taxon>
        <taxon>Poales</taxon>
        <taxon>Poaceae</taxon>
        <taxon>BOP clade</taxon>
        <taxon>Pooideae</taxon>
        <taxon>Triticodae</taxon>
        <taxon>Triticeae</taxon>
        <taxon>Hordeinae</taxon>
        <taxon>Hordeum</taxon>
    </lineage>
</organism>
<feature type="region of interest" description="Disordered" evidence="1">
    <location>
        <begin position="1"/>
        <end position="22"/>
    </location>
</feature>
<dbReference type="PANTHER" id="PTHR33165">
    <property type="entry name" value="F-BOX DOMAIN CONTAINING PROTEIN-LIKE-RELATED"/>
    <property type="match status" value="1"/>
</dbReference>
<sequence length="303" mass="33231">MADWAPMAAPAPPPAKRKKEDPNRLQTWPLLPSTAAAGWSGLPPDLVRRVADSLLATNDLDCYMHLRAACPGWRAATEGPKAKDSSGSDRRFEPRRWILLDEVFRSEGEEMLLVNADTGRFLRRRFPMLRDHYAVATTPSGYFVLADKSPPHEASVLNPLTGAVVRFRVPVPPQMGAADVVSGDDGSPLKLVFICNSSHERHYTADPDSRSFTVHERTSDYNFLLKAAVGGGVRESLNQAGMPPILMSYLRAYSFPPGLSLSMLLPNVFSGCTYAGDDDRGFLVGLDLLSSYTINMPDSQLPL</sequence>
<dbReference type="PANTHER" id="PTHR33165:SF93">
    <property type="entry name" value="GENOME ASSEMBLY, CHROMOSOME: II"/>
    <property type="match status" value="1"/>
</dbReference>
<protein>
    <submittedName>
        <fullName evidence="2">Predicted protein</fullName>
    </submittedName>
</protein>
<accession>F2EB39</accession>
<reference evidence="2" key="1">
    <citation type="journal article" date="2011" name="Plant Physiol.">
        <title>Comprehensive sequence analysis of 24,783 barley full-length cDNAs derived from 12 clone libraries.</title>
        <authorList>
            <person name="Matsumoto T."/>
            <person name="Tanaka T."/>
            <person name="Sakai H."/>
            <person name="Amano N."/>
            <person name="Kanamori H."/>
            <person name="Kurita K."/>
            <person name="Kikuta A."/>
            <person name="Kamiya K."/>
            <person name="Yamamoto M."/>
            <person name="Ikawa H."/>
            <person name="Fujii N."/>
            <person name="Hori K."/>
            <person name="Itoh T."/>
            <person name="Sato K."/>
        </authorList>
    </citation>
    <scope>NUCLEOTIDE SEQUENCE</scope>
    <source>
        <tissue evidence="2">Flower</tissue>
    </source>
</reference>
<evidence type="ECO:0000313" key="2">
    <source>
        <dbReference type="EMBL" id="BAK04561.1"/>
    </source>
</evidence>
<proteinExistence type="evidence at transcript level"/>
<evidence type="ECO:0000256" key="1">
    <source>
        <dbReference type="SAM" id="MobiDB-lite"/>
    </source>
</evidence>
<dbReference type="AlphaFoldDB" id="F2EB39"/>